<sequence length="413" mass="44002">MKVLHVITGLGIGGAEQQLRLLLRHLPYEADVVTLTNPGAVARAIVREGGRVRNLDMAGNRDLSALPRLTRLIAQGHYDLVHTHLYRACLYGRLAAKLARVRTIVATEHSLGETRMEGRRLGPAVRGLYLASERLGTTTVAVSDTIARRLTDWGVPEHRVQVVPNGIDAARFAFDPRTREKVRRTLGLPPRAFVIGGVGRLTAGKRFHTLIDALAELPHAMLVLAGTGEQEQPLRARADRLGLADRVVFVGECVQDGTAPAGHRPTLAGLLCAVDCLASPSGEESFGLAVVEGLAAGLPVAYVTCPAIDDLPPGSAPGALRTGRTAAAFADALGELQRSGRRLRQPVPDAVRHYSVTSTSAQLVRVYETAAERAPRRPAARPAPDARATGPAGHPPAGATDIPTNLSEKEESR</sequence>
<dbReference type="PANTHER" id="PTHR12526:SF635">
    <property type="entry name" value="GLYCOSYL TRANSFERASE GROUP 1"/>
    <property type="match status" value="1"/>
</dbReference>
<proteinExistence type="predicted"/>
<organism evidence="6 7">
    <name type="scientific">Streptomyces hundungensis</name>
    <dbReference type="NCBI Taxonomy" id="1077946"/>
    <lineage>
        <taxon>Bacteria</taxon>
        <taxon>Bacillati</taxon>
        <taxon>Actinomycetota</taxon>
        <taxon>Actinomycetes</taxon>
        <taxon>Kitasatosporales</taxon>
        <taxon>Streptomycetaceae</taxon>
        <taxon>Streptomyces</taxon>
    </lineage>
</organism>
<evidence type="ECO:0000313" key="6">
    <source>
        <dbReference type="EMBL" id="AYG82158.1"/>
    </source>
</evidence>
<dbReference type="Gene3D" id="3.40.50.2000">
    <property type="entry name" value="Glycogen Phosphorylase B"/>
    <property type="match status" value="2"/>
</dbReference>
<dbReference type="AlphaFoldDB" id="A0A387HMX1"/>
<dbReference type="KEGG" id="shun:DWB77_04328"/>
<dbReference type="EMBL" id="CP032698">
    <property type="protein sequence ID" value="AYG82158.1"/>
    <property type="molecule type" value="Genomic_DNA"/>
</dbReference>
<feature type="domain" description="Glycosyltransferase subfamily 4-like N-terminal" evidence="5">
    <location>
        <begin position="12"/>
        <end position="171"/>
    </location>
</feature>
<dbReference type="Pfam" id="PF13692">
    <property type="entry name" value="Glyco_trans_1_4"/>
    <property type="match status" value="1"/>
</dbReference>
<protein>
    <recommendedName>
        <fullName evidence="1">D-inositol 3-phosphate glycosyltransferase</fullName>
    </recommendedName>
</protein>
<evidence type="ECO:0000256" key="4">
    <source>
        <dbReference type="SAM" id="MobiDB-lite"/>
    </source>
</evidence>
<evidence type="ECO:0000256" key="1">
    <source>
        <dbReference type="ARBA" id="ARBA00021292"/>
    </source>
</evidence>
<dbReference type="SUPFAM" id="SSF53756">
    <property type="entry name" value="UDP-Glycosyltransferase/glycogen phosphorylase"/>
    <property type="match status" value="1"/>
</dbReference>
<evidence type="ECO:0000259" key="5">
    <source>
        <dbReference type="Pfam" id="PF13439"/>
    </source>
</evidence>
<dbReference type="InterPro" id="IPR028098">
    <property type="entry name" value="Glyco_trans_4-like_N"/>
</dbReference>
<reference evidence="6 7" key="1">
    <citation type="submission" date="2018-10" db="EMBL/GenBank/DDBJ databases">
        <title>Relationship between Morphology and Antimicrobial Activity in Streptomyces.</title>
        <authorList>
            <person name="Kang H.J."/>
            <person name="Kim S.B."/>
        </authorList>
    </citation>
    <scope>NUCLEOTIDE SEQUENCE [LARGE SCALE GENOMIC DNA]</scope>
    <source>
        <strain evidence="6 7">BH38</strain>
    </source>
</reference>
<gene>
    <name evidence="6" type="primary">mshA_2</name>
    <name evidence="6" type="ORF">DWB77_04328</name>
</gene>
<evidence type="ECO:0000256" key="2">
    <source>
        <dbReference type="ARBA" id="ARBA00022676"/>
    </source>
</evidence>
<dbReference type="GO" id="GO:0016757">
    <property type="term" value="F:glycosyltransferase activity"/>
    <property type="evidence" value="ECO:0007669"/>
    <property type="project" value="UniProtKB-KW"/>
</dbReference>
<feature type="compositionally biased region" description="Low complexity" evidence="4">
    <location>
        <begin position="380"/>
        <end position="399"/>
    </location>
</feature>
<dbReference type="Pfam" id="PF13439">
    <property type="entry name" value="Glyco_transf_4"/>
    <property type="match status" value="1"/>
</dbReference>
<dbReference type="OrthoDB" id="3646807at2"/>
<keyword evidence="7" id="KW-1185">Reference proteome</keyword>
<name>A0A387HMX1_9ACTN</name>
<dbReference type="Proteomes" id="UP000271554">
    <property type="component" value="Chromosome"/>
</dbReference>
<dbReference type="PANTHER" id="PTHR12526">
    <property type="entry name" value="GLYCOSYLTRANSFERASE"/>
    <property type="match status" value="1"/>
</dbReference>
<feature type="region of interest" description="Disordered" evidence="4">
    <location>
        <begin position="369"/>
        <end position="413"/>
    </location>
</feature>
<dbReference type="RefSeq" id="WP_120722786.1">
    <property type="nucleotide sequence ID" value="NZ_CP032698.1"/>
</dbReference>
<keyword evidence="3 6" id="KW-0808">Transferase</keyword>
<keyword evidence="2 6" id="KW-0328">Glycosyltransferase</keyword>
<evidence type="ECO:0000256" key="3">
    <source>
        <dbReference type="ARBA" id="ARBA00022679"/>
    </source>
</evidence>
<accession>A0A387HMX1</accession>
<evidence type="ECO:0000313" key="7">
    <source>
        <dbReference type="Proteomes" id="UP000271554"/>
    </source>
</evidence>